<protein>
    <submittedName>
        <fullName evidence="4">RNA-directed DNA polymerase (Reverse transcriptase)</fullName>
    </submittedName>
</protein>
<keyword evidence="4" id="KW-0808">Transferase</keyword>
<dbReference type="NCBIfam" id="TIGR04416">
    <property type="entry name" value="group_II_RT_mat"/>
    <property type="match status" value="1"/>
</dbReference>
<evidence type="ECO:0000256" key="2">
    <source>
        <dbReference type="SAM" id="MobiDB-lite"/>
    </source>
</evidence>
<dbReference type="InterPro" id="IPR030931">
    <property type="entry name" value="Group_II_RT_mat"/>
</dbReference>
<accession>Q1QG84</accession>
<keyword evidence="4" id="KW-0614">Plasmid</keyword>
<comment type="similarity">
    <text evidence="1">Belongs to the bacterial reverse transcriptase family.</text>
</comment>
<feature type="region of interest" description="Disordered" evidence="2">
    <location>
        <begin position="209"/>
        <end position="229"/>
    </location>
</feature>
<keyword evidence="4" id="KW-0695">RNA-directed DNA polymerase</keyword>
<reference evidence="5" key="1">
    <citation type="submission" date="2006-03" db="EMBL/GenBank/DDBJ databases">
        <title>Complete sequence of plasmid 1 of Nitrobacter hamburgensis X14.</title>
        <authorList>
            <consortium name="US DOE Joint Genome Institute"/>
            <person name="Copeland A."/>
            <person name="Lucas S."/>
            <person name="Lapidus A."/>
            <person name="Barry K."/>
            <person name="Detter J.C."/>
            <person name="Glavina del Rio T."/>
            <person name="Hammon N."/>
            <person name="Israni S."/>
            <person name="Dalin E."/>
            <person name="Tice H."/>
            <person name="Pitluck S."/>
            <person name="Chain P."/>
            <person name="Malfatti S."/>
            <person name="Shin M."/>
            <person name="Vergez L."/>
            <person name="Schmutz J."/>
            <person name="Larimer F."/>
            <person name="Land M."/>
            <person name="Hauser L."/>
            <person name="Kyrpides N."/>
            <person name="Ivanova N."/>
            <person name="Ward B."/>
            <person name="Arp D."/>
            <person name="Klotz M."/>
            <person name="Stein L."/>
            <person name="O'Mullan G."/>
            <person name="Starkenburg S."/>
            <person name="Sayavedra L."/>
            <person name="Poret-Peterson A.T."/>
            <person name="Gentry M.E."/>
            <person name="Bruce D."/>
            <person name="Richardson P."/>
        </authorList>
    </citation>
    <scope>NUCLEOTIDE SEQUENCE [LARGE SCALE GENOMIC DNA]</scope>
    <source>
        <strain evidence="5">DSM 10229 / NCIMB 13809 / X14</strain>
        <plasmid evidence="5">Plasmid pNITHX1</plasmid>
    </source>
</reference>
<dbReference type="InterPro" id="IPR013597">
    <property type="entry name" value="Mat_intron_G2"/>
</dbReference>
<dbReference type="CDD" id="cd01651">
    <property type="entry name" value="RT_G2_intron"/>
    <property type="match status" value="1"/>
</dbReference>
<dbReference type="Pfam" id="PF00078">
    <property type="entry name" value="RVT_1"/>
    <property type="match status" value="1"/>
</dbReference>
<organism evidence="4 5">
    <name type="scientific">Nitrobacter hamburgensis (strain DSM 10229 / NCIMB 13809 / X14)</name>
    <dbReference type="NCBI Taxonomy" id="323097"/>
    <lineage>
        <taxon>Bacteria</taxon>
        <taxon>Pseudomonadati</taxon>
        <taxon>Pseudomonadota</taxon>
        <taxon>Alphaproteobacteria</taxon>
        <taxon>Hyphomicrobiales</taxon>
        <taxon>Nitrobacteraceae</taxon>
        <taxon>Nitrobacter</taxon>
    </lineage>
</organism>
<dbReference type="InterPro" id="IPR000477">
    <property type="entry name" value="RT_dom"/>
</dbReference>
<dbReference type="InterPro" id="IPR051083">
    <property type="entry name" value="GrpII_Intron_Splice-Mob/Def"/>
</dbReference>
<dbReference type="GO" id="GO:0003964">
    <property type="term" value="F:RNA-directed DNA polymerase activity"/>
    <property type="evidence" value="ECO:0007669"/>
    <property type="project" value="UniProtKB-KW"/>
</dbReference>
<evidence type="ECO:0000259" key="3">
    <source>
        <dbReference type="PROSITE" id="PS50878"/>
    </source>
</evidence>
<feature type="domain" description="Reverse transcriptase" evidence="3">
    <location>
        <begin position="77"/>
        <end position="316"/>
    </location>
</feature>
<dbReference type="SUPFAM" id="SSF56672">
    <property type="entry name" value="DNA/RNA polymerases"/>
    <property type="match status" value="1"/>
</dbReference>
<dbReference type="PANTHER" id="PTHR34047:SF8">
    <property type="entry name" value="PROTEIN YKFC"/>
    <property type="match status" value="1"/>
</dbReference>
<dbReference type="AlphaFoldDB" id="Q1QG84"/>
<dbReference type="RefSeq" id="WP_011504973.1">
    <property type="nucleotide sequence ID" value="NC_007959.1"/>
</dbReference>
<dbReference type="PROSITE" id="PS50878">
    <property type="entry name" value="RT_POL"/>
    <property type="match status" value="1"/>
</dbReference>
<keyword evidence="5" id="KW-1185">Reference proteome</keyword>
<dbReference type="Proteomes" id="UP000001953">
    <property type="component" value="Plasmid 1"/>
</dbReference>
<evidence type="ECO:0000313" key="4">
    <source>
        <dbReference type="EMBL" id="ABE64763.1"/>
    </source>
</evidence>
<proteinExistence type="inferred from homology"/>
<name>Q1QG84_NITHX</name>
<dbReference type="Pfam" id="PF08388">
    <property type="entry name" value="GIIM"/>
    <property type="match status" value="1"/>
</dbReference>
<dbReference type="InterPro" id="IPR043502">
    <property type="entry name" value="DNA/RNA_pol_sf"/>
</dbReference>
<dbReference type="EMBL" id="CP000320">
    <property type="protein sequence ID" value="ABE64763.1"/>
    <property type="molecule type" value="Genomic_DNA"/>
</dbReference>
<keyword evidence="4" id="KW-0548">Nucleotidyltransferase</keyword>
<evidence type="ECO:0000256" key="1">
    <source>
        <dbReference type="ARBA" id="ARBA00034120"/>
    </source>
</evidence>
<dbReference type="KEGG" id="nha:Nham_4118"/>
<geneLocation type="plasmid" evidence="5">
    <name>pNITHX1</name>
</geneLocation>
<sequence length="440" mass="49722">MSLETPDKIRSLQRKLYCKAKAEPAFRFYILYDKICREDVLLRAYTLARANAGAPGVDGMTFGQIEGAGVDAWLAGLREDLVSKTYQPDPVRRVMIPKPGGGERPLGIPTIRDRVVQAAAKIVLEPIFEAGFEDSAYGYRPRRSAIDAVKETHRLLCRGYTDVVDADLSKYFDTIPHADLLRSVARRVLDRNVLRLIKLWLQVPVEERDGDGKRHMSGGKSSTRGTPQGGVASPLLSVIYMNRFLKHWRLTGRGEVFHAHVISYADDFVILSRGHAEEALTWTRAVMTKLGLTLNEAKTSVKNARREGFDFLGYTLGPRHLPNGGRWYLGASSSKKSMQRVKVKIGELLVPGNKGAWDEVRARLNRVLRGWSAYFSYGALASAYEAVDQHVYDRTRHFLRQRHKVQGRGADQFSREHVYGELAVRCLRRERSRSSPWALR</sequence>
<dbReference type="HOGENOM" id="CLU_013584_2_0_5"/>
<gene>
    <name evidence="4" type="ordered locus">Nham_4118</name>
</gene>
<dbReference type="PANTHER" id="PTHR34047">
    <property type="entry name" value="NUCLEAR INTRON MATURASE 1, MITOCHONDRIAL-RELATED"/>
    <property type="match status" value="1"/>
</dbReference>
<evidence type="ECO:0000313" key="5">
    <source>
        <dbReference type="Proteomes" id="UP000001953"/>
    </source>
</evidence>